<feature type="transmembrane region" description="Helical" evidence="6">
    <location>
        <begin position="92"/>
        <end position="110"/>
    </location>
</feature>
<protein>
    <recommendedName>
        <fullName evidence="7">Major facilitator superfamily (MFS) profile domain-containing protein</fullName>
    </recommendedName>
</protein>
<evidence type="ECO:0000256" key="2">
    <source>
        <dbReference type="ARBA" id="ARBA00022448"/>
    </source>
</evidence>
<evidence type="ECO:0000256" key="4">
    <source>
        <dbReference type="ARBA" id="ARBA00022989"/>
    </source>
</evidence>
<keyword evidence="5 6" id="KW-0472">Membrane</keyword>
<dbReference type="PANTHER" id="PTHR23501">
    <property type="entry name" value="MAJOR FACILITATOR SUPERFAMILY"/>
    <property type="match status" value="1"/>
</dbReference>
<dbReference type="InterPro" id="IPR020846">
    <property type="entry name" value="MFS_dom"/>
</dbReference>
<evidence type="ECO:0000256" key="1">
    <source>
        <dbReference type="ARBA" id="ARBA00004429"/>
    </source>
</evidence>
<reference evidence="8" key="1">
    <citation type="submission" date="2020-02" db="EMBL/GenBank/DDBJ databases">
        <authorList>
            <person name="Meier V. D."/>
        </authorList>
    </citation>
    <scope>NUCLEOTIDE SEQUENCE</scope>
    <source>
        <strain evidence="8">AVDCRST_MAG54</strain>
    </source>
</reference>
<accession>A0A6J4HQM1</accession>
<dbReference type="InterPro" id="IPR036259">
    <property type="entry name" value="MFS_trans_sf"/>
</dbReference>
<evidence type="ECO:0000313" key="8">
    <source>
        <dbReference type="EMBL" id="CAA9230184.1"/>
    </source>
</evidence>
<feature type="domain" description="Major facilitator superfamily (MFS) profile" evidence="7">
    <location>
        <begin position="21"/>
        <end position="147"/>
    </location>
</feature>
<dbReference type="SUPFAM" id="SSF103473">
    <property type="entry name" value="MFS general substrate transporter"/>
    <property type="match status" value="1"/>
</dbReference>
<feature type="transmembrane region" description="Helical" evidence="6">
    <location>
        <begin position="122"/>
        <end position="142"/>
    </location>
</feature>
<keyword evidence="4 6" id="KW-1133">Transmembrane helix</keyword>
<dbReference type="GO" id="GO:0022857">
    <property type="term" value="F:transmembrane transporter activity"/>
    <property type="evidence" value="ECO:0007669"/>
    <property type="project" value="InterPro"/>
</dbReference>
<organism evidence="8">
    <name type="scientific">uncultured Actinomycetospora sp</name>
    <dbReference type="NCBI Taxonomy" id="1135996"/>
    <lineage>
        <taxon>Bacteria</taxon>
        <taxon>Bacillati</taxon>
        <taxon>Actinomycetota</taxon>
        <taxon>Actinomycetes</taxon>
        <taxon>Pseudonocardiales</taxon>
        <taxon>Pseudonocardiaceae</taxon>
        <taxon>Actinomycetospora</taxon>
        <taxon>environmental samples</taxon>
    </lineage>
</organism>
<name>A0A6J4HQM1_9PSEU</name>
<keyword evidence="2" id="KW-0813">Transport</keyword>
<dbReference type="InterPro" id="IPR011701">
    <property type="entry name" value="MFS"/>
</dbReference>
<dbReference type="Gene3D" id="1.20.1720.10">
    <property type="entry name" value="Multidrug resistance protein D"/>
    <property type="match status" value="1"/>
</dbReference>
<evidence type="ECO:0000256" key="6">
    <source>
        <dbReference type="SAM" id="Phobius"/>
    </source>
</evidence>
<dbReference type="GO" id="GO:0005886">
    <property type="term" value="C:plasma membrane"/>
    <property type="evidence" value="ECO:0007669"/>
    <property type="project" value="UniProtKB-SubCell"/>
</dbReference>
<dbReference type="PRINTS" id="PR01036">
    <property type="entry name" value="TCRTETB"/>
</dbReference>
<feature type="transmembrane region" description="Helical" evidence="6">
    <location>
        <begin position="25"/>
        <end position="48"/>
    </location>
</feature>
<comment type="subcellular location">
    <subcellularLocation>
        <location evidence="1">Cell inner membrane</location>
        <topology evidence="1">Multi-pass membrane protein</topology>
    </subcellularLocation>
</comment>
<proteinExistence type="predicted"/>
<evidence type="ECO:0000259" key="7">
    <source>
        <dbReference type="PROSITE" id="PS50850"/>
    </source>
</evidence>
<dbReference type="PANTHER" id="PTHR23501:SF191">
    <property type="entry name" value="VACUOLAR BASIC AMINO ACID TRANSPORTER 4"/>
    <property type="match status" value="1"/>
</dbReference>
<evidence type="ECO:0000256" key="3">
    <source>
        <dbReference type="ARBA" id="ARBA00022692"/>
    </source>
</evidence>
<dbReference type="Pfam" id="PF07690">
    <property type="entry name" value="MFS_1"/>
    <property type="match status" value="1"/>
</dbReference>
<evidence type="ECO:0000256" key="5">
    <source>
        <dbReference type="ARBA" id="ARBA00023136"/>
    </source>
</evidence>
<feature type="transmembrane region" description="Helical" evidence="6">
    <location>
        <begin position="60"/>
        <end position="80"/>
    </location>
</feature>
<dbReference type="AlphaFoldDB" id="A0A6J4HQM1"/>
<feature type="non-terminal residue" evidence="8">
    <location>
        <position position="147"/>
    </location>
</feature>
<gene>
    <name evidence="8" type="ORF">AVDCRST_MAG54-979</name>
</gene>
<keyword evidence="3 6" id="KW-0812">Transmembrane</keyword>
<dbReference type="EMBL" id="CADCTH010000132">
    <property type="protein sequence ID" value="CAA9230184.1"/>
    <property type="molecule type" value="Genomic_DNA"/>
</dbReference>
<sequence>MSDPRPVTVEPSPPAGAEPPVRTGLLLGVLLIAVAVAVLANSMVLVLVPEIGRSFPASPAGLAWVVTAFSLSFAVATPLYGRIADVFGVRRVFAVGLAIFIVGSVVAGLAPDIALHLVGRVLQGLGIAAVPALGSVAVARSLPPGRR</sequence>
<dbReference type="PROSITE" id="PS50850">
    <property type="entry name" value="MFS"/>
    <property type="match status" value="1"/>
</dbReference>